<evidence type="ECO:0000256" key="2">
    <source>
        <dbReference type="RuleBase" id="RU000411"/>
    </source>
</evidence>
<dbReference type="Proteomes" id="UP000031186">
    <property type="component" value="Unassembled WGS sequence"/>
</dbReference>
<gene>
    <name evidence="4" type="ORF">MAN_05335</name>
</gene>
<proteinExistence type="inferred from homology"/>
<dbReference type="SUPFAM" id="SSF56574">
    <property type="entry name" value="Serpins"/>
    <property type="match status" value="1"/>
</dbReference>
<dbReference type="Gene3D" id="2.30.39.10">
    <property type="entry name" value="Alpha-1-antitrypsin, domain 1"/>
    <property type="match status" value="1"/>
</dbReference>
<dbReference type="InterPro" id="IPR023796">
    <property type="entry name" value="Serpin_dom"/>
</dbReference>
<dbReference type="InterPro" id="IPR036186">
    <property type="entry name" value="Serpin_sf"/>
</dbReference>
<dbReference type="HOGENOM" id="CLU_023330_0_3_1"/>
<comment type="caution">
    <text evidence="4">The sequence shown here is derived from an EMBL/GenBank/DDBJ whole genome shotgun (WGS) entry which is preliminary data.</text>
</comment>
<sequence length="425" mass="45770">MAPSLQSIGRVGWDLLMKQCAPDSAPETVILSPLSITMALGMLAGGADESKKLGLSTKLGLQNAGELESVLHPLHTTLCGDAKDGPLALANAVFTDQSVTLFPAYQNFLKGFNAEHKQYPNLAEAASDINAWISDNTRGLIRDMLSPASLTNSHLALVNAIGFKGTWQTKFEPRDTRKETFSVTKDKETEVDMMYLRSQHLSSLETSTYKAVRLPYTLPESYPSTSLFAYLPNEGTSLSAVLEDIVKNGSAGDQFTSKKYDEFGFPKFEIDSKFSLVETLEKLDYPIGGAYTEMAEGQNQVQTIAHQAYVKVDEEGTEASGATAVIMTRSMNFDPKSLVFNRPFVFAIASDKPDAILFAGIYSAPRLALSMAASVSTWSKEASACTASTSGPSFNSVLALNVWTKIAMGLTDDAPLSRGAATSSA</sequence>
<dbReference type="VEuPathDB" id="FungiDB:MAN_05335"/>
<dbReference type="PANTHER" id="PTHR11461:SF211">
    <property type="entry name" value="GH10112P-RELATED"/>
    <property type="match status" value="1"/>
</dbReference>
<dbReference type="PANTHER" id="PTHR11461">
    <property type="entry name" value="SERINE PROTEASE INHIBITOR, SERPIN"/>
    <property type="match status" value="1"/>
</dbReference>
<name>A0A0B4FIM5_METAF</name>
<evidence type="ECO:0000313" key="5">
    <source>
        <dbReference type="Proteomes" id="UP000031186"/>
    </source>
</evidence>
<feature type="domain" description="Serpin" evidence="3">
    <location>
        <begin position="13"/>
        <end position="365"/>
    </location>
</feature>
<organism evidence="4 5">
    <name type="scientific">Metarhizium anisopliae (strain ARSEF 549)</name>
    <dbReference type="NCBI Taxonomy" id="3151832"/>
    <lineage>
        <taxon>Eukaryota</taxon>
        <taxon>Fungi</taxon>
        <taxon>Dikarya</taxon>
        <taxon>Ascomycota</taxon>
        <taxon>Pezizomycotina</taxon>
        <taxon>Sordariomycetes</taxon>
        <taxon>Hypocreomycetidae</taxon>
        <taxon>Hypocreales</taxon>
        <taxon>Clavicipitaceae</taxon>
        <taxon>Metarhizium</taxon>
    </lineage>
</organism>
<dbReference type="InterPro" id="IPR042178">
    <property type="entry name" value="Serpin_sf_1"/>
</dbReference>
<dbReference type="EMBL" id="AZNF01000006">
    <property type="protein sequence ID" value="KID65676.1"/>
    <property type="molecule type" value="Genomic_DNA"/>
</dbReference>
<feature type="non-terminal residue" evidence="4">
    <location>
        <position position="1"/>
    </location>
</feature>
<protein>
    <submittedName>
        <fullName evidence="4">Proteinase inhibitor I4</fullName>
    </submittedName>
</protein>
<evidence type="ECO:0000256" key="1">
    <source>
        <dbReference type="ARBA" id="ARBA00009500"/>
    </source>
</evidence>
<dbReference type="PROSITE" id="PS00284">
    <property type="entry name" value="SERPIN"/>
    <property type="match status" value="1"/>
</dbReference>
<dbReference type="GO" id="GO:0004867">
    <property type="term" value="F:serine-type endopeptidase inhibitor activity"/>
    <property type="evidence" value="ECO:0007669"/>
    <property type="project" value="InterPro"/>
</dbReference>
<dbReference type="SMART" id="SM00093">
    <property type="entry name" value="SERPIN"/>
    <property type="match status" value="1"/>
</dbReference>
<dbReference type="Pfam" id="PF00079">
    <property type="entry name" value="Serpin"/>
    <property type="match status" value="1"/>
</dbReference>
<dbReference type="OrthoDB" id="1063785at2759"/>
<dbReference type="InterPro" id="IPR023795">
    <property type="entry name" value="Serpin_CS"/>
</dbReference>
<dbReference type="AlphaFoldDB" id="A0A0B4FIM5"/>
<evidence type="ECO:0000259" key="3">
    <source>
        <dbReference type="SMART" id="SM00093"/>
    </source>
</evidence>
<accession>A0A0B4FIM5</accession>
<dbReference type="InterPro" id="IPR000215">
    <property type="entry name" value="Serpin_fam"/>
</dbReference>
<dbReference type="CDD" id="cd00172">
    <property type="entry name" value="serpin"/>
    <property type="match status" value="1"/>
</dbReference>
<comment type="similarity">
    <text evidence="1 2">Belongs to the serpin family.</text>
</comment>
<reference evidence="4 5" key="1">
    <citation type="journal article" date="2014" name="Proc. Natl. Acad. Sci. U.S.A.">
        <title>Trajectory and genomic determinants of fungal-pathogen speciation and host adaptation.</title>
        <authorList>
            <person name="Hu X."/>
            <person name="Xiao G."/>
            <person name="Zheng P."/>
            <person name="Shang Y."/>
            <person name="Su Y."/>
            <person name="Zhang X."/>
            <person name="Liu X."/>
            <person name="Zhan S."/>
            <person name="St Leger R.J."/>
            <person name="Wang C."/>
        </authorList>
    </citation>
    <scope>NUCLEOTIDE SEQUENCE [LARGE SCALE GENOMIC DNA]</scope>
    <source>
        <strain evidence="4 5">ARSEF 549</strain>
    </source>
</reference>
<keyword evidence="5" id="KW-1185">Reference proteome</keyword>
<dbReference type="InterPro" id="IPR042185">
    <property type="entry name" value="Serpin_sf_2"/>
</dbReference>
<dbReference type="Gene3D" id="3.30.497.10">
    <property type="entry name" value="Antithrombin, subunit I, domain 2"/>
    <property type="match status" value="1"/>
</dbReference>
<evidence type="ECO:0000313" key="4">
    <source>
        <dbReference type="EMBL" id="KID65676.1"/>
    </source>
</evidence>